<feature type="transmembrane region" description="Helical" evidence="1">
    <location>
        <begin position="34"/>
        <end position="50"/>
    </location>
</feature>
<protein>
    <submittedName>
        <fullName evidence="2">Uncharacterized protein</fullName>
    </submittedName>
</protein>
<keyword evidence="1" id="KW-0812">Transmembrane</keyword>
<dbReference type="KEGG" id="tim:GMBLW1_46530"/>
<dbReference type="RefSeq" id="WP_162659611.1">
    <property type="nucleotide sequence ID" value="NZ_LR593887.1"/>
</dbReference>
<dbReference type="Proteomes" id="UP000464378">
    <property type="component" value="Chromosome"/>
</dbReference>
<evidence type="ECO:0000313" key="3">
    <source>
        <dbReference type="Proteomes" id="UP000464378"/>
    </source>
</evidence>
<dbReference type="AlphaFoldDB" id="A0A6C2YS97"/>
<dbReference type="EMBL" id="LR593887">
    <property type="protein sequence ID" value="VTS06441.1"/>
    <property type="molecule type" value="Genomic_DNA"/>
</dbReference>
<sequence length="70" mass="7364">MSSRLRPILRTVMAVIVAASLVVAVTTQDSLERTDALVFGGFCFVLMLVMRAPNEPKSGAGSDSPPAENA</sequence>
<dbReference type="EMBL" id="LR586016">
    <property type="protein sequence ID" value="VIP04540.1"/>
    <property type="molecule type" value="Genomic_DNA"/>
</dbReference>
<reference evidence="2" key="1">
    <citation type="submission" date="2019-04" db="EMBL/GenBank/DDBJ databases">
        <authorList>
            <consortium name="Science for Life Laboratories"/>
        </authorList>
    </citation>
    <scope>NUCLEOTIDE SEQUENCE</scope>
    <source>
        <strain evidence="2">MBLW1</strain>
    </source>
</reference>
<evidence type="ECO:0000313" key="2">
    <source>
        <dbReference type="EMBL" id="VIP04540.1"/>
    </source>
</evidence>
<proteinExistence type="predicted"/>
<name>A0A6C2YS97_9BACT</name>
<keyword evidence="3" id="KW-1185">Reference proteome</keyword>
<gene>
    <name evidence="2" type="ORF">GMBLW1_46530</name>
</gene>
<dbReference type="InParanoid" id="A0A6C2YS97"/>
<evidence type="ECO:0000256" key="1">
    <source>
        <dbReference type="SAM" id="Phobius"/>
    </source>
</evidence>
<keyword evidence="1" id="KW-1133">Transmembrane helix</keyword>
<keyword evidence="1" id="KW-0472">Membrane</keyword>
<accession>A0A6C2YS97</accession>
<organism evidence="2">
    <name type="scientific">Tuwongella immobilis</name>
    <dbReference type="NCBI Taxonomy" id="692036"/>
    <lineage>
        <taxon>Bacteria</taxon>
        <taxon>Pseudomonadati</taxon>
        <taxon>Planctomycetota</taxon>
        <taxon>Planctomycetia</taxon>
        <taxon>Gemmatales</taxon>
        <taxon>Gemmataceae</taxon>
        <taxon>Tuwongella</taxon>
    </lineage>
</organism>